<reference evidence="3 4" key="1">
    <citation type="submission" date="2024-10" db="EMBL/GenBank/DDBJ databases">
        <title>Updated reference genomes for cyclostephanoid diatoms.</title>
        <authorList>
            <person name="Roberts W.R."/>
            <person name="Alverson A.J."/>
        </authorList>
    </citation>
    <scope>NUCLEOTIDE SEQUENCE [LARGE SCALE GENOMIC DNA]</scope>
    <source>
        <strain evidence="3 4">AJA276-08</strain>
    </source>
</reference>
<feature type="region of interest" description="Disordered" evidence="2">
    <location>
        <begin position="259"/>
        <end position="280"/>
    </location>
</feature>
<comment type="caution">
    <text evidence="3">The sequence shown here is derived from an EMBL/GenBank/DDBJ whole genome shotgun (WGS) entry which is preliminary data.</text>
</comment>
<name>A0ABD3P7H3_9STRA</name>
<evidence type="ECO:0000256" key="1">
    <source>
        <dbReference type="SAM" id="Coils"/>
    </source>
</evidence>
<evidence type="ECO:0000313" key="3">
    <source>
        <dbReference type="EMBL" id="KAL3783408.1"/>
    </source>
</evidence>
<proteinExistence type="predicted"/>
<feature type="compositionally biased region" description="Basic residues" evidence="2">
    <location>
        <begin position="150"/>
        <end position="162"/>
    </location>
</feature>
<feature type="coiled-coil region" evidence="1">
    <location>
        <begin position="217"/>
        <end position="244"/>
    </location>
</feature>
<keyword evidence="4" id="KW-1185">Reference proteome</keyword>
<organism evidence="3 4">
    <name type="scientific">Stephanodiscus triporus</name>
    <dbReference type="NCBI Taxonomy" id="2934178"/>
    <lineage>
        <taxon>Eukaryota</taxon>
        <taxon>Sar</taxon>
        <taxon>Stramenopiles</taxon>
        <taxon>Ochrophyta</taxon>
        <taxon>Bacillariophyta</taxon>
        <taxon>Coscinodiscophyceae</taxon>
        <taxon>Thalassiosirophycidae</taxon>
        <taxon>Stephanodiscales</taxon>
        <taxon>Stephanodiscaceae</taxon>
        <taxon>Stephanodiscus</taxon>
    </lineage>
</organism>
<protein>
    <submittedName>
        <fullName evidence="3">Uncharacterized protein</fullName>
    </submittedName>
</protein>
<gene>
    <name evidence="3" type="ORF">ACHAW5_008772</name>
</gene>
<evidence type="ECO:0000313" key="4">
    <source>
        <dbReference type="Proteomes" id="UP001530315"/>
    </source>
</evidence>
<sequence>MSKRLSRPRVALPAALVALHALYVLTYPSSTRPSPGNPAAAVATNPNRTLPVYTEELAKVATRPGSWRCAATRVGRSPDGDIDGGEVFAFVHVYKTAGTTMRNFFSELAHACRRTWISLARCTGVLPSSIRSRGTWKPCTVTEVVDGRGRGKKAAQSRRGGKKGGMSNPRIEGSVDIFGGHIRLGTGDYVSNPPPSFARRASGGVRYIRYVSGILYQNKVRRRVESMERVVNRIKEQVANARENDRYWDKSLDYLLTPAQRESKTNGTSSTTAASPSSSGAEARAMLAIENLHKYNVIVGMTERMPESLDILRHVFLPRSEGAPEGNTRAAEADAVFEKFGITHSSGGDGGAHRANKSTKKDVSTSAVIAELAKDEGHVLRMEEYVKYERMITDFAWTMHNLQYDCLMARARAKEGGGGAGGSAPRVFTRADVRVGRRNVWQRRRGGPVWGRGRKEGRSGRFPGIDVVHDDGRAAALNATQPRSPPIPIAPSSSCRRLRQD</sequence>
<dbReference type="Proteomes" id="UP001530315">
    <property type="component" value="Unassembled WGS sequence"/>
</dbReference>
<keyword evidence="1" id="KW-0175">Coiled coil</keyword>
<accession>A0ABD3P7H3</accession>
<feature type="compositionally biased region" description="Low complexity" evidence="2">
    <location>
        <begin position="265"/>
        <end position="280"/>
    </location>
</feature>
<dbReference type="AlphaFoldDB" id="A0ABD3P7H3"/>
<feature type="region of interest" description="Disordered" evidence="2">
    <location>
        <begin position="147"/>
        <end position="171"/>
    </location>
</feature>
<feature type="region of interest" description="Disordered" evidence="2">
    <location>
        <begin position="477"/>
        <end position="501"/>
    </location>
</feature>
<evidence type="ECO:0000256" key="2">
    <source>
        <dbReference type="SAM" id="MobiDB-lite"/>
    </source>
</evidence>
<feature type="region of interest" description="Disordered" evidence="2">
    <location>
        <begin position="446"/>
        <end position="465"/>
    </location>
</feature>
<dbReference type="EMBL" id="JALLAZ020000973">
    <property type="protein sequence ID" value="KAL3783408.1"/>
    <property type="molecule type" value="Genomic_DNA"/>
</dbReference>